<evidence type="ECO:0000313" key="10">
    <source>
        <dbReference type="EMBL" id="HIR39978.1"/>
    </source>
</evidence>
<accession>A0A9D1DBN8</accession>
<dbReference type="InterPro" id="IPR029063">
    <property type="entry name" value="SAM-dependent_MTases_sf"/>
</dbReference>
<dbReference type="PANTHER" id="PTHR42873:SF1">
    <property type="entry name" value="S-ADENOSYLMETHIONINE-DEPENDENT METHYLTRANSFERASE DOMAIN-CONTAINING PROTEIN"/>
    <property type="match status" value="1"/>
</dbReference>
<dbReference type="CDD" id="cd11572">
    <property type="entry name" value="RlmI_M_like"/>
    <property type="match status" value="1"/>
</dbReference>
<keyword evidence="7" id="KW-0694">RNA-binding</keyword>
<evidence type="ECO:0000256" key="8">
    <source>
        <dbReference type="ARBA" id="ARBA00038091"/>
    </source>
</evidence>
<dbReference type="GO" id="GO:0005737">
    <property type="term" value="C:cytoplasm"/>
    <property type="evidence" value="ECO:0007669"/>
    <property type="project" value="UniProtKB-SubCell"/>
</dbReference>
<dbReference type="PROSITE" id="PS50890">
    <property type="entry name" value="PUA"/>
    <property type="match status" value="1"/>
</dbReference>
<comment type="similarity">
    <text evidence="8">Belongs to the methyltransferase superfamily. RlmI family.</text>
</comment>
<evidence type="ECO:0000259" key="9">
    <source>
        <dbReference type="SMART" id="SM00359"/>
    </source>
</evidence>
<feature type="domain" description="PUA" evidence="9">
    <location>
        <begin position="3"/>
        <end position="76"/>
    </location>
</feature>
<evidence type="ECO:0000256" key="2">
    <source>
        <dbReference type="ARBA" id="ARBA00022490"/>
    </source>
</evidence>
<sequence length="388" mass="43599">MAYEIYLKKNEEKRIAAGHSWVYANEVARIEGKDKNGSLASVFSYDGRFIGKGYINHASKILVRIFIRGDETDDRQFYLNRLRAAWDYRRKLGYENCCRVVFAEADNLPALIVDKYGDYLSVQCLSLGIDMRKAMITDCLVEIFRPRGIFERSDVALRKKEGLSEVKGVLYGEVPDIAEIEENGLKMLVDIKNGQKTGYFLDQKENRFAARRYAAGGEVLDCFCNSGGFSLNCATVAKHVTACDISQAALDNVMRNARLNGLENIDTVCGDAFELLRFFRRSGKKFDLVILDPPAFCISAAEVKDAYRGYKDINLQGMKLVGSGGFLITCSCSHYMTATLFERMLAEAAKESGRVVKSVEIKTQAPDHPSLLCADETHYLKFYVLNII</sequence>
<evidence type="ECO:0000256" key="7">
    <source>
        <dbReference type="ARBA" id="ARBA00022884"/>
    </source>
</evidence>
<dbReference type="AlphaFoldDB" id="A0A9D1DBN8"/>
<dbReference type="PANTHER" id="PTHR42873">
    <property type="entry name" value="RIBOSOMAL RNA LARGE SUBUNIT METHYLTRANSFERASE"/>
    <property type="match status" value="1"/>
</dbReference>
<dbReference type="GO" id="GO:0032259">
    <property type="term" value="P:methylation"/>
    <property type="evidence" value="ECO:0007669"/>
    <property type="project" value="UniProtKB-KW"/>
</dbReference>
<protein>
    <submittedName>
        <fullName evidence="10">Class I SAM-dependent rRNA methyltransferase</fullName>
    </submittedName>
</protein>
<comment type="caution">
    <text evidence="10">The sequence shown here is derived from an EMBL/GenBank/DDBJ whole genome shotgun (WGS) entry which is preliminary data.</text>
</comment>
<dbReference type="Gene3D" id="2.30.130.10">
    <property type="entry name" value="PUA domain"/>
    <property type="match status" value="1"/>
</dbReference>
<dbReference type="CDD" id="cd21153">
    <property type="entry name" value="PUA_RlmI"/>
    <property type="match status" value="1"/>
</dbReference>
<dbReference type="InterPro" id="IPR019614">
    <property type="entry name" value="SAM-dep_methyl-trfase"/>
</dbReference>
<dbReference type="InterPro" id="IPR015947">
    <property type="entry name" value="PUA-like_sf"/>
</dbReference>
<dbReference type="InterPro" id="IPR041532">
    <property type="entry name" value="RlmI-like_PUA"/>
</dbReference>
<dbReference type="Gene3D" id="3.40.50.150">
    <property type="entry name" value="Vaccinia Virus protein VP39"/>
    <property type="match status" value="1"/>
</dbReference>
<keyword evidence="6" id="KW-0949">S-adenosyl-L-methionine</keyword>
<evidence type="ECO:0000256" key="6">
    <source>
        <dbReference type="ARBA" id="ARBA00022691"/>
    </source>
</evidence>
<evidence type="ECO:0000256" key="3">
    <source>
        <dbReference type="ARBA" id="ARBA00022552"/>
    </source>
</evidence>
<dbReference type="SUPFAM" id="SSF88697">
    <property type="entry name" value="PUA domain-like"/>
    <property type="match status" value="1"/>
</dbReference>
<dbReference type="SUPFAM" id="SSF53335">
    <property type="entry name" value="S-adenosyl-L-methionine-dependent methyltransferases"/>
    <property type="match status" value="1"/>
</dbReference>
<keyword evidence="3" id="KW-0698">rRNA processing</keyword>
<dbReference type="GO" id="GO:0006364">
    <property type="term" value="P:rRNA processing"/>
    <property type="evidence" value="ECO:0007669"/>
    <property type="project" value="UniProtKB-KW"/>
</dbReference>
<evidence type="ECO:0000313" key="11">
    <source>
        <dbReference type="Proteomes" id="UP000824179"/>
    </source>
</evidence>
<dbReference type="SMART" id="SM00359">
    <property type="entry name" value="PUA"/>
    <property type="match status" value="1"/>
</dbReference>
<dbReference type="GO" id="GO:0008168">
    <property type="term" value="F:methyltransferase activity"/>
    <property type="evidence" value="ECO:0007669"/>
    <property type="project" value="UniProtKB-KW"/>
</dbReference>
<name>A0A9D1DBN8_9FIRM</name>
<gene>
    <name evidence="10" type="ORF">IAB90_06310</name>
</gene>
<dbReference type="Gene3D" id="3.30.750.80">
    <property type="entry name" value="RNA methyltransferase domain (HRMD) like"/>
    <property type="match status" value="1"/>
</dbReference>
<dbReference type="EMBL" id="DVHB01000109">
    <property type="protein sequence ID" value="HIR39978.1"/>
    <property type="molecule type" value="Genomic_DNA"/>
</dbReference>
<dbReference type="GO" id="GO:0003723">
    <property type="term" value="F:RNA binding"/>
    <property type="evidence" value="ECO:0007669"/>
    <property type="project" value="UniProtKB-KW"/>
</dbReference>
<keyword evidence="2" id="KW-0963">Cytoplasm</keyword>
<evidence type="ECO:0000256" key="1">
    <source>
        <dbReference type="ARBA" id="ARBA00004496"/>
    </source>
</evidence>
<dbReference type="CDD" id="cd02440">
    <property type="entry name" value="AdoMet_MTases"/>
    <property type="match status" value="1"/>
</dbReference>
<dbReference type="Proteomes" id="UP000824179">
    <property type="component" value="Unassembled WGS sequence"/>
</dbReference>
<evidence type="ECO:0000256" key="5">
    <source>
        <dbReference type="ARBA" id="ARBA00022679"/>
    </source>
</evidence>
<reference evidence="10" key="2">
    <citation type="journal article" date="2021" name="PeerJ">
        <title>Extensive microbial diversity within the chicken gut microbiome revealed by metagenomics and culture.</title>
        <authorList>
            <person name="Gilroy R."/>
            <person name="Ravi A."/>
            <person name="Getino M."/>
            <person name="Pursley I."/>
            <person name="Horton D.L."/>
            <person name="Alikhan N.F."/>
            <person name="Baker D."/>
            <person name="Gharbi K."/>
            <person name="Hall N."/>
            <person name="Watson M."/>
            <person name="Adriaenssens E.M."/>
            <person name="Foster-Nyarko E."/>
            <person name="Jarju S."/>
            <person name="Secka A."/>
            <person name="Antonio M."/>
            <person name="Oren A."/>
            <person name="Chaudhuri R.R."/>
            <person name="La Ragione R."/>
            <person name="Hildebrand F."/>
            <person name="Pallen M.J."/>
        </authorList>
    </citation>
    <scope>NUCLEOTIDE SEQUENCE</scope>
    <source>
        <strain evidence="10">ChiW25-3613</strain>
    </source>
</reference>
<evidence type="ECO:0000256" key="4">
    <source>
        <dbReference type="ARBA" id="ARBA00022603"/>
    </source>
</evidence>
<keyword evidence="5" id="KW-0808">Transferase</keyword>
<dbReference type="InterPro" id="IPR036974">
    <property type="entry name" value="PUA_sf"/>
</dbReference>
<reference evidence="10" key="1">
    <citation type="submission" date="2020-10" db="EMBL/GenBank/DDBJ databases">
        <authorList>
            <person name="Gilroy R."/>
        </authorList>
    </citation>
    <scope>NUCLEOTIDE SEQUENCE</scope>
    <source>
        <strain evidence="10">ChiW25-3613</strain>
    </source>
</reference>
<keyword evidence="4 10" id="KW-0489">Methyltransferase</keyword>
<dbReference type="Pfam" id="PF17785">
    <property type="entry name" value="PUA_3"/>
    <property type="match status" value="1"/>
</dbReference>
<dbReference type="InterPro" id="IPR002478">
    <property type="entry name" value="PUA"/>
</dbReference>
<organism evidence="10 11">
    <name type="scientific">Candidatus Coproplasma stercoripullorum</name>
    <dbReference type="NCBI Taxonomy" id="2840751"/>
    <lineage>
        <taxon>Bacteria</taxon>
        <taxon>Bacillati</taxon>
        <taxon>Bacillota</taxon>
        <taxon>Clostridia</taxon>
        <taxon>Eubacteriales</taxon>
        <taxon>Candidatus Coproplasma</taxon>
    </lineage>
</organism>
<comment type="subcellular location">
    <subcellularLocation>
        <location evidence="1">Cytoplasm</location>
    </subcellularLocation>
</comment>
<dbReference type="Pfam" id="PF10672">
    <property type="entry name" value="Methyltrans_SAM"/>
    <property type="match status" value="1"/>
</dbReference>
<proteinExistence type="inferred from homology"/>